<dbReference type="Proteomes" id="UP001061298">
    <property type="component" value="Chromosome"/>
</dbReference>
<reference evidence="6" key="1">
    <citation type="submission" date="2022-10" db="EMBL/GenBank/DDBJ databases">
        <authorList>
            <person name="Mo P."/>
        </authorList>
    </citation>
    <scope>NUCLEOTIDE SEQUENCE</scope>
    <source>
        <strain evidence="6">HUAS 13-4</strain>
    </source>
</reference>
<dbReference type="SMART" id="SM00421">
    <property type="entry name" value="HTH_LUXR"/>
    <property type="match status" value="1"/>
</dbReference>
<evidence type="ECO:0000256" key="1">
    <source>
        <dbReference type="ARBA" id="ARBA00023015"/>
    </source>
</evidence>
<keyword evidence="2" id="KW-0238">DNA-binding</keyword>
<evidence type="ECO:0000256" key="3">
    <source>
        <dbReference type="ARBA" id="ARBA00023163"/>
    </source>
</evidence>
<feature type="domain" description="HTH luxR-type" evidence="5">
    <location>
        <begin position="457"/>
        <end position="522"/>
    </location>
</feature>
<dbReference type="Gene3D" id="1.10.10.10">
    <property type="entry name" value="Winged helix-like DNA-binding domain superfamily/Winged helix DNA-binding domain"/>
    <property type="match status" value="1"/>
</dbReference>
<evidence type="ECO:0000313" key="7">
    <source>
        <dbReference type="Proteomes" id="UP001061298"/>
    </source>
</evidence>
<evidence type="ECO:0000259" key="5">
    <source>
        <dbReference type="PROSITE" id="PS50043"/>
    </source>
</evidence>
<dbReference type="SUPFAM" id="SSF46894">
    <property type="entry name" value="C-terminal effector domain of the bipartite response regulators"/>
    <property type="match status" value="1"/>
</dbReference>
<dbReference type="PRINTS" id="PR00038">
    <property type="entry name" value="HTHLUXR"/>
</dbReference>
<protein>
    <submittedName>
        <fullName evidence="6">LuxR C-terminal-related transcriptional regulator</fullName>
    </submittedName>
</protein>
<keyword evidence="7" id="KW-1185">Reference proteome</keyword>
<dbReference type="RefSeq" id="WP_263232692.1">
    <property type="nucleotide sequence ID" value="NZ_CP106793.1"/>
</dbReference>
<dbReference type="InterPro" id="IPR036388">
    <property type="entry name" value="WH-like_DNA-bd_sf"/>
</dbReference>
<sequence length="528" mass="56598">MTRDDATAVVGRVVELLQDLADVPIETLRSIAQESSVTHAVQLTEALLQLTPSGSSAGWLRCLLSELLFIAGRPADSVATVAALPQGAVAPSVAGSAAVAEVLSGALLHPHSAEASARRRLRAVAGDIDRDPAAIAAASVMADCQARAGDMEEALHWSRLVAHHADLVPSPFWSMHLLVEAAARLADAGEDAEAEKLAERVRARWDRAPYPGIEAALARVQAKVLIQRGLWSPLNRQVNDVAAAATPERGERLHAPLLLAQLSIAAVYAGDLPTAQTRIEACRRLLPERGAAVWDTRHAPEVPWAELLWEECDGGPKRAVHRLTRLARDPRAPLVRLFATVPGAAAWAARIAVDAGQRGLARHIGAVTEDVRARQPVRAALSAEHVRGVLDRDPVALARAATQHRHAWARARAASDLAASLEDRAGPPPAWQSEPGRHRGSWHVVPAAQPERDDGGQESGWEALSGREQQVARLAAAGLTNRQIASRVHCSVHTVNFHLRSVFRKLKITSRVEIGRHLASEARAHPTG</sequence>
<dbReference type="EMBL" id="CP106793">
    <property type="protein sequence ID" value="UXY22623.1"/>
    <property type="molecule type" value="Genomic_DNA"/>
</dbReference>
<feature type="region of interest" description="Disordered" evidence="4">
    <location>
        <begin position="422"/>
        <end position="441"/>
    </location>
</feature>
<organism evidence="6 7">
    <name type="scientific">Streptomyces cynarae</name>
    <dbReference type="NCBI Taxonomy" id="2981134"/>
    <lineage>
        <taxon>Bacteria</taxon>
        <taxon>Bacillati</taxon>
        <taxon>Actinomycetota</taxon>
        <taxon>Actinomycetes</taxon>
        <taxon>Kitasatosporales</taxon>
        <taxon>Streptomycetaceae</taxon>
        <taxon>Streptomyces</taxon>
    </lineage>
</organism>
<dbReference type="PROSITE" id="PS50043">
    <property type="entry name" value="HTH_LUXR_2"/>
    <property type="match status" value="1"/>
</dbReference>
<dbReference type="PROSITE" id="PS00622">
    <property type="entry name" value="HTH_LUXR_1"/>
    <property type="match status" value="1"/>
</dbReference>
<dbReference type="InterPro" id="IPR000792">
    <property type="entry name" value="Tscrpt_reg_LuxR_C"/>
</dbReference>
<proteinExistence type="predicted"/>
<gene>
    <name evidence="6" type="ORF">N8I84_30895</name>
</gene>
<accession>A0ABY6E8A9</accession>
<keyword evidence="3" id="KW-0804">Transcription</keyword>
<evidence type="ECO:0000256" key="4">
    <source>
        <dbReference type="SAM" id="MobiDB-lite"/>
    </source>
</evidence>
<keyword evidence="1" id="KW-0805">Transcription regulation</keyword>
<dbReference type="PANTHER" id="PTHR44688:SF16">
    <property type="entry name" value="DNA-BINDING TRANSCRIPTIONAL ACTIVATOR DEVR_DOSR"/>
    <property type="match status" value="1"/>
</dbReference>
<dbReference type="Pfam" id="PF00196">
    <property type="entry name" value="GerE"/>
    <property type="match status" value="1"/>
</dbReference>
<dbReference type="CDD" id="cd06170">
    <property type="entry name" value="LuxR_C_like"/>
    <property type="match status" value="1"/>
</dbReference>
<name>A0ABY6E8A9_9ACTN</name>
<evidence type="ECO:0000256" key="2">
    <source>
        <dbReference type="ARBA" id="ARBA00023125"/>
    </source>
</evidence>
<dbReference type="PANTHER" id="PTHR44688">
    <property type="entry name" value="DNA-BINDING TRANSCRIPTIONAL ACTIVATOR DEVR_DOSR"/>
    <property type="match status" value="1"/>
</dbReference>
<evidence type="ECO:0000313" key="6">
    <source>
        <dbReference type="EMBL" id="UXY22623.1"/>
    </source>
</evidence>
<dbReference type="InterPro" id="IPR016032">
    <property type="entry name" value="Sig_transdc_resp-reg_C-effctor"/>
</dbReference>